<dbReference type="InterPro" id="IPR013328">
    <property type="entry name" value="6PGD_dom2"/>
</dbReference>
<evidence type="ECO:0000313" key="12">
    <source>
        <dbReference type="Proteomes" id="UP000321155"/>
    </source>
</evidence>
<dbReference type="PANTHER" id="PTHR22981">
    <property type="entry name" value="3-HYDROXYISOBUTYRATE DEHYDROGENASE-RELATED"/>
    <property type="match status" value="1"/>
</dbReference>
<dbReference type="GO" id="GO:0051287">
    <property type="term" value="F:NAD binding"/>
    <property type="evidence" value="ECO:0007669"/>
    <property type="project" value="InterPro"/>
</dbReference>
<dbReference type="Proteomes" id="UP000057181">
    <property type="component" value="Chromosome"/>
</dbReference>
<dbReference type="Proteomes" id="UP000321155">
    <property type="component" value="Unassembled WGS sequence"/>
</dbReference>
<evidence type="ECO:0000256" key="6">
    <source>
        <dbReference type="PIRSR" id="PIRSR000103-1"/>
    </source>
</evidence>
<dbReference type="SUPFAM" id="SSF51735">
    <property type="entry name" value="NAD(P)-binding Rossmann-fold domains"/>
    <property type="match status" value="1"/>
</dbReference>
<dbReference type="Gene3D" id="3.40.50.720">
    <property type="entry name" value="NAD(P)-binding Rossmann-like Domain"/>
    <property type="match status" value="1"/>
</dbReference>
<reference evidence="10 12" key="2">
    <citation type="submission" date="2019-07" db="EMBL/GenBank/DDBJ databases">
        <title>Whole genome shotgun sequence of Kocuria flava NBRC 107626.</title>
        <authorList>
            <person name="Hosoyama A."/>
            <person name="Uohara A."/>
            <person name="Ohji S."/>
            <person name="Ichikawa N."/>
        </authorList>
    </citation>
    <scope>NUCLEOTIDE SEQUENCE [LARGE SCALE GENOMIC DNA]</scope>
    <source>
        <strain evidence="10 12">NBRC 107626</strain>
    </source>
</reference>
<dbReference type="Pfam" id="PF03446">
    <property type="entry name" value="NAD_binding_2"/>
    <property type="match status" value="1"/>
</dbReference>
<keyword evidence="12" id="KW-1185">Reference proteome</keyword>
<evidence type="ECO:0000259" key="8">
    <source>
        <dbReference type="Pfam" id="PF14833"/>
    </source>
</evidence>
<evidence type="ECO:0000256" key="5">
    <source>
        <dbReference type="ARBA" id="ARBA00023027"/>
    </source>
</evidence>
<evidence type="ECO:0000256" key="3">
    <source>
        <dbReference type="ARBA" id="ARBA00022456"/>
    </source>
</evidence>
<keyword evidence="3" id="KW-0101">Branched-chain amino acid catabolism</keyword>
<keyword evidence="5" id="KW-0520">NAD</keyword>
<dbReference type="STRING" id="446860.AS188_02215"/>
<dbReference type="GO" id="GO:0008442">
    <property type="term" value="F:3-hydroxyisobutyrate dehydrogenase activity"/>
    <property type="evidence" value="ECO:0007669"/>
    <property type="project" value="InterPro"/>
</dbReference>
<dbReference type="OrthoDB" id="3185659at2"/>
<evidence type="ECO:0000313" key="11">
    <source>
        <dbReference type="Proteomes" id="UP000057181"/>
    </source>
</evidence>
<gene>
    <name evidence="9" type="ORF">AS188_02215</name>
    <name evidence="10" type="ORF">KFL01_25370</name>
</gene>
<dbReference type="AlphaFoldDB" id="A0A0U3HME5"/>
<protein>
    <submittedName>
        <fullName evidence="9">3-hydroxyisobutyrate dehydrogenase</fullName>
    </submittedName>
</protein>
<dbReference type="InterPro" id="IPR015815">
    <property type="entry name" value="HIBADH-related"/>
</dbReference>
<dbReference type="InterPro" id="IPR029154">
    <property type="entry name" value="HIBADH-like_NADP-bd"/>
</dbReference>
<evidence type="ECO:0000259" key="7">
    <source>
        <dbReference type="Pfam" id="PF03446"/>
    </source>
</evidence>
<dbReference type="SUPFAM" id="SSF48179">
    <property type="entry name" value="6-phosphogluconate dehydrogenase C-terminal domain-like"/>
    <property type="match status" value="1"/>
</dbReference>
<keyword evidence="4" id="KW-0560">Oxidoreductase</keyword>
<dbReference type="GO" id="GO:0050661">
    <property type="term" value="F:NADP binding"/>
    <property type="evidence" value="ECO:0007669"/>
    <property type="project" value="InterPro"/>
</dbReference>
<dbReference type="InterPro" id="IPR006115">
    <property type="entry name" value="6PGDH_NADP-bd"/>
</dbReference>
<dbReference type="InterPro" id="IPR008927">
    <property type="entry name" value="6-PGluconate_DH-like_C_sf"/>
</dbReference>
<evidence type="ECO:0000256" key="1">
    <source>
        <dbReference type="ARBA" id="ARBA00005023"/>
    </source>
</evidence>
<dbReference type="NCBIfam" id="TIGR01692">
    <property type="entry name" value="HIBADH"/>
    <property type="match status" value="1"/>
</dbReference>
<dbReference type="InterPro" id="IPR036291">
    <property type="entry name" value="NAD(P)-bd_dom_sf"/>
</dbReference>
<feature type="domain" description="6-phosphogluconate dehydrogenase NADP-binding" evidence="7">
    <location>
        <begin position="3"/>
        <end position="162"/>
    </location>
</feature>
<evidence type="ECO:0000256" key="4">
    <source>
        <dbReference type="ARBA" id="ARBA00023002"/>
    </source>
</evidence>
<feature type="active site" evidence="6">
    <location>
        <position position="171"/>
    </location>
</feature>
<evidence type="ECO:0000256" key="2">
    <source>
        <dbReference type="ARBA" id="ARBA00009080"/>
    </source>
</evidence>
<name>A0A0U3HME5_9MICC</name>
<comment type="pathway">
    <text evidence="1">Amino-acid degradation.</text>
</comment>
<dbReference type="PANTHER" id="PTHR22981:SF7">
    <property type="entry name" value="3-HYDROXYISOBUTYRATE DEHYDROGENASE, MITOCHONDRIAL"/>
    <property type="match status" value="1"/>
</dbReference>
<dbReference type="GO" id="GO:0009083">
    <property type="term" value="P:branched-chain amino acid catabolic process"/>
    <property type="evidence" value="ECO:0007669"/>
    <property type="project" value="UniProtKB-KW"/>
</dbReference>
<dbReference type="PIRSF" id="PIRSF000103">
    <property type="entry name" value="HIBADH"/>
    <property type="match status" value="1"/>
</dbReference>
<dbReference type="EMBL" id="CP013254">
    <property type="protein sequence ID" value="ALU38758.1"/>
    <property type="molecule type" value="Genomic_DNA"/>
</dbReference>
<dbReference type="EMBL" id="BJZR01000095">
    <property type="protein sequence ID" value="GEO93231.1"/>
    <property type="molecule type" value="Genomic_DNA"/>
</dbReference>
<sequence length="306" mass="31848">MSTIAWIGLGHMGNPMSANLVKAGHTVRGYDLSEPALAAARDNGVTTCASIAETLEGAEVVFTMLPKGEHSRAVYLGEDGVLAHAPKDALLIDSSTIDVETALELHAAAEEAGFRFVDAPVSGGISGAAAATLTFMIGGRPDDVEAARGHIEPMARKIVATGEAGTGQAAKIVNNMMLFICLEACAEGSVLADRLGLDPQVFWDIASVSSGNSWALQTWYPVPGIVDSAAANHNFEATFSAALAAKDAGLALMAGEQTGVDLPAAKLVAERLQRLIDEGYADKDCSLITKYAAPDGRIRGWDPEQA</sequence>
<dbReference type="KEGG" id="kfv:AS188_02215"/>
<dbReference type="InterPro" id="IPR011548">
    <property type="entry name" value="HIBADH"/>
</dbReference>
<organism evidence="9 11">
    <name type="scientific">Kocuria flava</name>
    <dbReference type="NCBI Taxonomy" id="446860"/>
    <lineage>
        <taxon>Bacteria</taxon>
        <taxon>Bacillati</taxon>
        <taxon>Actinomycetota</taxon>
        <taxon>Actinomycetes</taxon>
        <taxon>Micrococcales</taxon>
        <taxon>Micrococcaceae</taxon>
        <taxon>Kocuria</taxon>
    </lineage>
</organism>
<feature type="domain" description="3-hydroxyisobutyrate dehydrogenase-like NAD-binding" evidence="8">
    <location>
        <begin position="165"/>
        <end position="290"/>
    </location>
</feature>
<accession>A0A0U3HME5</accession>
<comment type="similarity">
    <text evidence="2">Belongs to the HIBADH-related family.</text>
</comment>
<dbReference type="Gene3D" id="1.10.1040.10">
    <property type="entry name" value="N-(1-d-carboxylethyl)-l-norvaline Dehydrogenase, domain 2"/>
    <property type="match status" value="1"/>
</dbReference>
<evidence type="ECO:0000313" key="9">
    <source>
        <dbReference type="EMBL" id="ALU38758.1"/>
    </source>
</evidence>
<proteinExistence type="inferred from homology"/>
<dbReference type="RefSeq" id="WP_058857470.1">
    <property type="nucleotide sequence ID" value="NZ_BJZR01000095.1"/>
</dbReference>
<dbReference type="Pfam" id="PF14833">
    <property type="entry name" value="NAD_binding_11"/>
    <property type="match status" value="1"/>
</dbReference>
<reference evidence="9 11" key="1">
    <citation type="submission" date="2015-11" db="EMBL/GenBank/DDBJ databases">
        <title>Complete Genome Sequence of Kocuria flava strain HO-9041.</title>
        <authorList>
            <person name="Zhou M."/>
            <person name="Dai J."/>
        </authorList>
    </citation>
    <scope>NUCLEOTIDE SEQUENCE [LARGE SCALE GENOMIC DNA]</scope>
    <source>
        <strain evidence="9 11">HO-9041</strain>
    </source>
</reference>
<evidence type="ECO:0000313" key="10">
    <source>
        <dbReference type="EMBL" id="GEO93231.1"/>
    </source>
</evidence>